<feature type="compositionally biased region" description="Basic and acidic residues" evidence="1">
    <location>
        <begin position="57"/>
        <end position="82"/>
    </location>
</feature>
<gene>
    <name evidence="2" type="ORF">GCM10009579_43480</name>
</gene>
<evidence type="ECO:0000256" key="1">
    <source>
        <dbReference type="SAM" id="MobiDB-lite"/>
    </source>
</evidence>
<dbReference type="EMBL" id="BAAAIH010000024">
    <property type="protein sequence ID" value="GAA1279274.1"/>
    <property type="molecule type" value="Genomic_DNA"/>
</dbReference>
<evidence type="ECO:0000313" key="2">
    <source>
        <dbReference type="EMBL" id="GAA1279274.1"/>
    </source>
</evidence>
<evidence type="ECO:0000313" key="3">
    <source>
        <dbReference type="Proteomes" id="UP001500282"/>
    </source>
</evidence>
<sequence>MDGGIPMCAMARRPDLYDVAYLVGGRPWVIQTLLIALQERDVITLRRSRIRAMVGEGAEHPGTEHPGTERPGTEHPGTEHPGARQAGAEYPGAEHRGAEHPLERALIALCPRSPRSKPVDRVVPALLGGPELTEIRRRLTDDGLLTRLRGRPTRMGRRRVEAALREGALPSYVFHGPVVVPEPARRRAVSDAIPIPTGDPAYWDRNLLIAYDPEYVDQESFYAAHGWGDGDDRGGSHGGDHGAHGGDYGGSHGGDYGGGHHSCGGGGGGGGGSD</sequence>
<protein>
    <recommendedName>
        <fullName evidence="4">TIGR04222 domain-containing membrane protein</fullName>
    </recommendedName>
</protein>
<proteinExistence type="predicted"/>
<feature type="region of interest" description="Disordered" evidence="1">
    <location>
        <begin position="55"/>
        <end position="95"/>
    </location>
</feature>
<dbReference type="Proteomes" id="UP001500282">
    <property type="component" value="Unassembled WGS sequence"/>
</dbReference>
<keyword evidence="3" id="KW-1185">Reference proteome</keyword>
<reference evidence="2 3" key="1">
    <citation type="journal article" date="2019" name="Int. J. Syst. Evol. Microbiol.">
        <title>The Global Catalogue of Microorganisms (GCM) 10K type strain sequencing project: providing services to taxonomists for standard genome sequencing and annotation.</title>
        <authorList>
            <consortium name="The Broad Institute Genomics Platform"/>
            <consortium name="The Broad Institute Genome Sequencing Center for Infectious Disease"/>
            <person name="Wu L."/>
            <person name="Ma J."/>
        </authorList>
    </citation>
    <scope>NUCLEOTIDE SEQUENCE [LARGE SCALE GENOMIC DNA]</scope>
    <source>
        <strain evidence="2 3">JCM 11448</strain>
    </source>
</reference>
<name>A0ABN1X1U1_9ACTN</name>
<accession>A0ABN1X1U1</accession>
<evidence type="ECO:0008006" key="4">
    <source>
        <dbReference type="Google" id="ProtNLM"/>
    </source>
</evidence>
<organism evidence="2 3">
    <name type="scientific">Streptomyces javensis</name>
    <dbReference type="NCBI Taxonomy" id="114698"/>
    <lineage>
        <taxon>Bacteria</taxon>
        <taxon>Bacillati</taxon>
        <taxon>Actinomycetota</taxon>
        <taxon>Actinomycetes</taxon>
        <taxon>Kitasatosporales</taxon>
        <taxon>Streptomycetaceae</taxon>
        <taxon>Streptomyces</taxon>
        <taxon>Streptomyces violaceusniger group</taxon>
    </lineage>
</organism>
<comment type="caution">
    <text evidence="2">The sequence shown here is derived from an EMBL/GenBank/DDBJ whole genome shotgun (WGS) entry which is preliminary data.</text>
</comment>